<accession>A0A1G6H8L9</accession>
<gene>
    <name evidence="2" type="ORF">SAMN05421734_102359</name>
</gene>
<reference evidence="3" key="1">
    <citation type="submission" date="2016-09" db="EMBL/GenBank/DDBJ databases">
        <authorList>
            <person name="Varghese N."/>
            <person name="Submissions S."/>
        </authorList>
    </citation>
    <scope>NUCLEOTIDE SEQUENCE [LARGE SCALE GENOMIC DNA]</scope>
    <source>
        <strain evidence="3">S5</strain>
    </source>
</reference>
<name>A0A1G6H8L9_9BACI</name>
<organism evidence="2 3">
    <name type="scientific">Pelagirhabdus alkalitolerans</name>
    <dbReference type="NCBI Taxonomy" id="1612202"/>
    <lineage>
        <taxon>Bacteria</taxon>
        <taxon>Bacillati</taxon>
        <taxon>Bacillota</taxon>
        <taxon>Bacilli</taxon>
        <taxon>Bacillales</taxon>
        <taxon>Bacillaceae</taxon>
        <taxon>Pelagirhabdus</taxon>
    </lineage>
</organism>
<keyword evidence="1" id="KW-0812">Transmembrane</keyword>
<sequence>MFGVMGMYVFHLIVLLIMIIAGYMIKSQIVNIIKNSSSMNSEQIQSGIKITNIIYFTLVIIIVLIIAIPFILRI</sequence>
<dbReference type="Proteomes" id="UP000242949">
    <property type="component" value="Unassembled WGS sequence"/>
</dbReference>
<evidence type="ECO:0000313" key="3">
    <source>
        <dbReference type="Proteomes" id="UP000242949"/>
    </source>
</evidence>
<evidence type="ECO:0000256" key="1">
    <source>
        <dbReference type="SAM" id="Phobius"/>
    </source>
</evidence>
<keyword evidence="3" id="KW-1185">Reference proteome</keyword>
<keyword evidence="1" id="KW-0472">Membrane</keyword>
<feature type="transmembrane region" description="Helical" evidence="1">
    <location>
        <begin position="6"/>
        <end position="25"/>
    </location>
</feature>
<keyword evidence="1" id="KW-1133">Transmembrane helix</keyword>
<dbReference type="AlphaFoldDB" id="A0A1G6H8L9"/>
<evidence type="ECO:0000313" key="2">
    <source>
        <dbReference type="EMBL" id="SDB90503.1"/>
    </source>
</evidence>
<proteinExistence type="predicted"/>
<protein>
    <submittedName>
        <fullName evidence="2">Uncharacterized protein</fullName>
    </submittedName>
</protein>
<dbReference type="EMBL" id="FMYI01000002">
    <property type="protein sequence ID" value="SDB90503.1"/>
    <property type="molecule type" value="Genomic_DNA"/>
</dbReference>
<feature type="transmembrane region" description="Helical" evidence="1">
    <location>
        <begin position="53"/>
        <end position="72"/>
    </location>
</feature>